<reference evidence="3" key="1">
    <citation type="submission" date="2021-06" db="EMBL/GenBank/DDBJ databases">
        <title>Comparative genomics, transcriptomics and evolutionary studies reveal genomic signatures of adaptation to plant cell wall in hemibiotrophic fungi.</title>
        <authorList>
            <consortium name="DOE Joint Genome Institute"/>
            <person name="Baroncelli R."/>
            <person name="Diaz J.F."/>
            <person name="Benocci T."/>
            <person name="Peng M."/>
            <person name="Battaglia E."/>
            <person name="Haridas S."/>
            <person name="Andreopoulos W."/>
            <person name="Labutti K."/>
            <person name="Pangilinan J."/>
            <person name="Floch G.L."/>
            <person name="Makela M.R."/>
            <person name="Henrissat B."/>
            <person name="Grigoriev I.V."/>
            <person name="Crouch J.A."/>
            <person name="De Vries R.P."/>
            <person name="Sukno S.A."/>
            <person name="Thon M.R."/>
        </authorList>
    </citation>
    <scope>NUCLEOTIDE SEQUENCE</scope>
    <source>
        <strain evidence="3">CBS 102054</strain>
    </source>
</reference>
<dbReference type="GeneID" id="85479197"/>
<organism evidence="3 4">
    <name type="scientific">Colletotrichum phormii</name>
    <dbReference type="NCBI Taxonomy" id="359342"/>
    <lineage>
        <taxon>Eukaryota</taxon>
        <taxon>Fungi</taxon>
        <taxon>Dikarya</taxon>
        <taxon>Ascomycota</taxon>
        <taxon>Pezizomycotina</taxon>
        <taxon>Sordariomycetes</taxon>
        <taxon>Hypocreomycetidae</taxon>
        <taxon>Glomerellales</taxon>
        <taxon>Glomerellaceae</taxon>
        <taxon>Colletotrichum</taxon>
        <taxon>Colletotrichum acutatum species complex</taxon>
    </lineage>
</organism>
<dbReference type="EMBL" id="JAHMHQ010000034">
    <property type="protein sequence ID" value="KAK1622581.1"/>
    <property type="molecule type" value="Genomic_DNA"/>
</dbReference>
<dbReference type="Gene3D" id="2.60.120.620">
    <property type="entry name" value="q2cbj1_9rhob like domain"/>
    <property type="match status" value="1"/>
</dbReference>
<dbReference type="Pfam" id="PF13640">
    <property type="entry name" value="2OG-FeII_Oxy_3"/>
    <property type="match status" value="1"/>
</dbReference>
<evidence type="ECO:0000313" key="4">
    <source>
        <dbReference type="Proteomes" id="UP001243989"/>
    </source>
</evidence>
<dbReference type="AlphaFoldDB" id="A0AAI9ZFM0"/>
<keyword evidence="4" id="KW-1185">Reference proteome</keyword>
<feature type="compositionally biased region" description="Basic and acidic residues" evidence="1">
    <location>
        <begin position="304"/>
        <end position="316"/>
    </location>
</feature>
<feature type="region of interest" description="Disordered" evidence="1">
    <location>
        <begin position="1"/>
        <end position="28"/>
    </location>
</feature>
<comment type="caution">
    <text evidence="3">The sequence shown here is derived from an EMBL/GenBank/DDBJ whole genome shotgun (WGS) entry which is preliminary data.</text>
</comment>
<protein>
    <recommendedName>
        <fullName evidence="2">Prolyl 4-hydroxylase alpha subunit Fe(2+) 2OG dioxygenase domain-containing protein</fullName>
    </recommendedName>
</protein>
<feature type="compositionally biased region" description="Acidic residues" evidence="1">
    <location>
        <begin position="291"/>
        <end position="300"/>
    </location>
</feature>
<dbReference type="PANTHER" id="PTHR33099:SF7">
    <property type="entry name" value="MYND-TYPE DOMAIN-CONTAINING PROTEIN"/>
    <property type="match status" value="1"/>
</dbReference>
<name>A0AAI9ZFM0_9PEZI</name>
<dbReference type="PANTHER" id="PTHR33099">
    <property type="entry name" value="FE2OG DIOXYGENASE DOMAIN-CONTAINING PROTEIN"/>
    <property type="match status" value="1"/>
</dbReference>
<evidence type="ECO:0000313" key="3">
    <source>
        <dbReference type="EMBL" id="KAK1622581.1"/>
    </source>
</evidence>
<sequence length="421" mass="47312">MAQKAERNKFSSPVVLRWDNPAEHPGPNRVSFPVTSDDDATKAFDHLLEVSEKATFGFQGRHEFDETYRKAQKFGAGDFCTTVCPHETGIVAAVSQVLLPSYDFGKDKRSIRAELYNMNIYSGPSGKFKAHVDTPRSSYQIGSLVACLPMEHQGGELAVRHLGNTHTFDWAINSDESLIQWAAFYSDCEHEVFQVKSGHRVTLTYNLPTSLPLYNQILTMLTSDKFKSKDRPPGLYSTHAYPHTEQEYALPFCLKGLDMVLYNTFKSLGLQVHLCAILENPIGYEKRVLDDGEFSDEDTDANSMEEKRELAERLNPEDDPSSEDYIPPRVVGVLNKVYATDMMVKTEGGVKNIIEWAVEPNKIRFDASKIVWLSQSNAGEKVQASFIVLQYGNEPSSSEIYSYFAMVVEIPAKKVSTSDNE</sequence>
<dbReference type="Proteomes" id="UP001243989">
    <property type="component" value="Unassembled WGS sequence"/>
</dbReference>
<proteinExistence type="predicted"/>
<evidence type="ECO:0000256" key="1">
    <source>
        <dbReference type="SAM" id="MobiDB-lite"/>
    </source>
</evidence>
<evidence type="ECO:0000259" key="2">
    <source>
        <dbReference type="Pfam" id="PF13640"/>
    </source>
</evidence>
<feature type="domain" description="Prolyl 4-hydroxylase alpha subunit Fe(2+) 2OG dioxygenase" evidence="2">
    <location>
        <begin position="118"/>
        <end position="206"/>
    </location>
</feature>
<feature type="region of interest" description="Disordered" evidence="1">
    <location>
        <begin position="291"/>
        <end position="325"/>
    </location>
</feature>
<gene>
    <name evidence="3" type="ORF">BDP81DRAFT_465883</name>
</gene>
<dbReference type="InterPro" id="IPR044862">
    <property type="entry name" value="Pro_4_hyd_alph_FE2OG_OXY"/>
</dbReference>
<dbReference type="RefSeq" id="XP_060438576.1">
    <property type="nucleotide sequence ID" value="XM_060594335.1"/>
</dbReference>
<accession>A0AAI9ZFM0</accession>